<evidence type="ECO:0000313" key="2">
    <source>
        <dbReference type="Proteomes" id="UP001066276"/>
    </source>
</evidence>
<comment type="caution">
    <text evidence="1">The sequence shown here is derived from an EMBL/GenBank/DDBJ whole genome shotgun (WGS) entry which is preliminary data.</text>
</comment>
<dbReference type="Proteomes" id="UP001066276">
    <property type="component" value="Chromosome 3_2"/>
</dbReference>
<keyword evidence="2" id="KW-1185">Reference proteome</keyword>
<evidence type="ECO:0008006" key="3">
    <source>
        <dbReference type="Google" id="ProtNLM"/>
    </source>
</evidence>
<gene>
    <name evidence="1" type="ORF">NDU88_001060</name>
</gene>
<protein>
    <recommendedName>
        <fullName evidence="3">4Fe-4S ferredoxin-type domain-containing protein</fullName>
    </recommendedName>
</protein>
<organism evidence="1 2">
    <name type="scientific">Pleurodeles waltl</name>
    <name type="common">Iberian ribbed newt</name>
    <dbReference type="NCBI Taxonomy" id="8319"/>
    <lineage>
        <taxon>Eukaryota</taxon>
        <taxon>Metazoa</taxon>
        <taxon>Chordata</taxon>
        <taxon>Craniata</taxon>
        <taxon>Vertebrata</taxon>
        <taxon>Euteleostomi</taxon>
        <taxon>Amphibia</taxon>
        <taxon>Batrachia</taxon>
        <taxon>Caudata</taxon>
        <taxon>Salamandroidea</taxon>
        <taxon>Salamandridae</taxon>
        <taxon>Pleurodelinae</taxon>
        <taxon>Pleurodeles</taxon>
    </lineage>
</organism>
<dbReference type="AlphaFoldDB" id="A0AAV7TH74"/>
<accession>A0AAV7TH74</accession>
<name>A0AAV7TH74_PLEWA</name>
<reference evidence="1" key="1">
    <citation type="journal article" date="2022" name="bioRxiv">
        <title>Sequencing and chromosome-scale assembly of the giantPleurodeles waltlgenome.</title>
        <authorList>
            <person name="Brown T."/>
            <person name="Elewa A."/>
            <person name="Iarovenko S."/>
            <person name="Subramanian E."/>
            <person name="Araus A.J."/>
            <person name="Petzold A."/>
            <person name="Susuki M."/>
            <person name="Suzuki K.-i.T."/>
            <person name="Hayashi T."/>
            <person name="Toyoda A."/>
            <person name="Oliveira C."/>
            <person name="Osipova E."/>
            <person name="Leigh N.D."/>
            <person name="Simon A."/>
            <person name="Yun M.H."/>
        </authorList>
    </citation>
    <scope>NUCLEOTIDE SEQUENCE</scope>
    <source>
        <strain evidence="1">20211129_DDA</strain>
        <tissue evidence="1">Liver</tissue>
    </source>
</reference>
<evidence type="ECO:0000313" key="1">
    <source>
        <dbReference type="EMBL" id="KAJ1175775.1"/>
    </source>
</evidence>
<sequence length="169" mass="17893">MLRKCGGCGVITCPASCFPCVSPGGGSRFTELGRTLERRRYPDSQTLACAAVLWRPWGGSGHEEDEEEAAGSGPRGRVAPGYEGCSVGSVHGVAMQGETAPVRVCDTENKLEVLGLQNKSAPGSRGPGGTGCSGGKGWQYRYIDPSLYELSHGAAQCVYVMQPRKQRQI</sequence>
<dbReference type="EMBL" id="JANPWB010000006">
    <property type="protein sequence ID" value="KAJ1175775.1"/>
    <property type="molecule type" value="Genomic_DNA"/>
</dbReference>
<proteinExistence type="predicted"/>